<feature type="region of interest" description="Disordered" evidence="1">
    <location>
        <begin position="1"/>
        <end position="77"/>
    </location>
</feature>
<evidence type="ECO:0000256" key="1">
    <source>
        <dbReference type="SAM" id="MobiDB-lite"/>
    </source>
</evidence>
<accession>A0ABM8DFS7</accession>
<keyword evidence="3" id="KW-1185">Reference proteome</keyword>
<dbReference type="Proteomes" id="UP001317822">
    <property type="component" value="Chromosome"/>
</dbReference>
<dbReference type="EMBL" id="AP027041">
    <property type="protein sequence ID" value="BDU17452.1"/>
    <property type="molecule type" value="Genomic_DNA"/>
</dbReference>
<protein>
    <submittedName>
        <fullName evidence="2">Uncharacterized protein</fullName>
    </submittedName>
</protein>
<gene>
    <name evidence="2" type="ORF">LA521A_26530</name>
</gene>
<sequence length="77" mass="8125">MATAFPFSDRRQRPEVMGTGAFAQRPAAKHDGKPDAGSAAPSQHTIDPARAPARGHSYVDFASVTEGQGLPHRDVLG</sequence>
<organism evidence="2 3">
    <name type="scientific">Lysobacter auxotrophicus</name>
    <dbReference type="NCBI Taxonomy" id="2992573"/>
    <lineage>
        <taxon>Bacteria</taxon>
        <taxon>Pseudomonadati</taxon>
        <taxon>Pseudomonadota</taxon>
        <taxon>Gammaproteobacteria</taxon>
        <taxon>Lysobacterales</taxon>
        <taxon>Lysobacteraceae</taxon>
        <taxon>Lysobacter</taxon>
    </lineage>
</organism>
<dbReference type="RefSeq" id="WP_281779386.1">
    <property type="nucleotide sequence ID" value="NZ_AP027041.1"/>
</dbReference>
<name>A0ABM8DFS7_9GAMM</name>
<reference evidence="2 3" key="1">
    <citation type="journal article" date="2023" name="Int. J. Syst. Evol. Microbiol.">
        <title>Physiological and genomic analyses of cobalamin (vitamin B12)-auxotrophy of Lysobacter auxotrophicus sp. nov., a methionine-auxotrophic chitinolytic bacterium isolated from chitin-treated soil.</title>
        <authorList>
            <person name="Saito A."/>
            <person name="Dohra H."/>
            <person name="Hamada M."/>
            <person name="Moriuchi R."/>
            <person name="Kotsuchibashi Y."/>
            <person name="Mori K."/>
        </authorList>
    </citation>
    <scope>NUCLEOTIDE SEQUENCE [LARGE SCALE GENOMIC DNA]</scope>
    <source>
        <strain evidence="2 3">5-21a</strain>
    </source>
</reference>
<evidence type="ECO:0000313" key="3">
    <source>
        <dbReference type="Proteomes" id="UP001317822"/>
    </source>
</evidence>
<evidence type="ECO:0000313" key="2">
    <source>
        <dbReference type="EMBL" id="BDU17452.1"/>
    </source>
</evidence>
<proteinExistence type="predicted"/>